<protein>
    <submittedName>
        <fullName evidence="1">Uncharacterized protein</fullName>
    </submittedName>
</protein>
<reference evidence="2" key="1">
    <citation type="journal article" date="2019" name="Int. J. Syst. Evol. Microbiol.">
        <title>The Global Catalogue of Microorganisms (GCM) 10K type strain sequencing project: providing services to taxonomists for standard genome sequencing and annotation.</title>
        <authorList>
            <consortium name="The Broad Institute Genomics Platform"/>
            <consortium name="The Broad Institute Genome Sequencing Center for Infectious Disease"/>
            <person name="Wu L."/>
            <person name="Ma J."/>
        </authorList>
    </citation>
    <scope>NUCLEOTIDE SEQUENCE [LARGE SCALE GENOMIC DNA]</scope>
    <source>
        <strain evidence="2">KCTC 12848</strain>
    </source>
</reference>
<accession>A0ABV9Y795</accession>
<proteinExistence type="predicted"/>
<gene>
    <name evidence="1" type="ORF">ACFPFM_26195</name>
</gene>
<evidence type="ECO:0000313" key="2">
    <source>
        <dbReference type="Proteomes" id="UP001595833"/>
    </source>
</evidence>
<organism evidence="1 2">
    <name type="scientific">Saccharothrix xinjiangensis</name>
    <dbReference type="NCBI Taxonomy" id="204798"/>
    <lineage>
        <taxon>Bacteria</taxon>
        <taxon>Bacillati</taxon>
        <taxon>Actinomycetota</taxon>
        <taxon>Actinomycetes</taxon>
        <taxon>Pseudonocardiales</taxon>
        <taxon>Pseudonocardiaceae</taxon>
        <taxon>Saccharothrix</taxon>
    </lineage>
</organism>
<comment type="caution">
    <text evidence="1">The sequence shown here is derived from an EMBL/GenBank/DDBJ whole genome shotgun (WGS) entry which is preliminary data.</text>
</comment>
<name>A0ABV9Y795_9PSEU</name>
<dbReference type="Proteomes" id="UP001595833">
    <property type="component" value="Unassembled WGS sequence"/>
</dbReference>
<evidence type="ECO:0000313" key="1">
    <source>
        <dbReference type="EMBL" id="MFC5057224.1"/>
    </source>
</evidence>
<dbReference type="RefSeq" id="WP_344037240.1">
    <property type="nucleotide sequence ID" value="NZ_BAAAKE010000006.1"/>
</dbReference>
<keyword evidence="2" id="KW-1185">Reference proteome</keyword>
<dbReference type="EMBL" id="JBHSJB010000027">
    <property type="protein sequence ID" value="MFC5057224.1"/>
    <property type="molecule type" value="Genomic_DNA"/>
</dbReference>
<sequence length="164" mass="17067">MLAVTAVGMSAALGLTLLFNREEPASEARQAQCGRPALTYADGTPLGDDRARDVAGVHAAACAGDYDALIPFIPDARPSSLSTFTAVQIVEDWRREDPAGVKLRAVAEVLERPGVGGQGGLVFCEPDKGLVGFSRGTIDVRPGLGGMEFPRAGRPVDCSPYAPG</sequence>